<sequence>MGTIFVGAAGDKALELDLKRANRHGLIAGATGTGKTVSLQILAEGFSKIGVPVFMADVKGDLAGLAMPGSATHKAHDALQKRAAGMGLADYAYEAFPVVFWDLFGEQGHPVRTTVSEMGPLLLSRLMGLNETQEGVLTIAFRIADEEQLMLLDLKDLQSMLTYVADNAATIGTRYGNVTKASVGAIQRQLLVLENEDGARFFAEPALSVADLMTVADDGRGQVNILAADKLMQSPRLYSTFLLWLLSELFEALPEVGDPDKPKMVFFFDEAHLLFDEAPKALLEKVEQVVRLIRSKGVGVYFITQNPIDVPEDVGGQLGNRIQHALRAFTPRDQKAIKAAAETFRINPGLDVVTAITELKVGEALVSLLDSDGAPAPVERALIRPPCSRLGPLTEQERKVMIASSPFAGRYEESIDRESAFEILKARAEQALETVEEEAPAARGKTGSNWSNSILGKIAGAVIGAFVAKKARDFGDSLAGKKPSRRSASATSTAVGTAGSQIGYEIGKAIAGPMGGRIGRGVLGSFSRGVAKKIG</sequence>
<dbReference type="PANTHER" id="PTHR30121:SF6">
    <property type="entry name" value="SLR6007 PROTEIN"/>
    <property type="match status" value="1"/>
</dbReference>
<dbReference type="SUPFAM" id="SSF52540">
    <property type="entry name" value="P-loop containing nucleoside triphosphate hydrolases"/>
    <property type="match status" value="1"/>
</dbReference>
<dbReference type="PANTHER" id="PTHR30121">
    <property type="entry name" value="UNCHARACTERIZED PROTEIN YJGR-RELATED"/>
    <property type="match status" value="1"/>
</dbReference>
<evidence type="ECO:0000259" key="2">
    <source>
        <dbReference type="Pfam" id="PF05872"/>
    </source>
</evidence>
<dbReference type="Proteomes" id="UP000566324">
    <property type="component" value="Unassembled WGS sequence"/>
</dbReference>
<evidence type="ECO:0000313" key="4">
    <source>
        <dbReference type="Proteomes" id="UP000566324"/>
    </source>
</evidence>
<organism evidence="3 4">
    <name type="scientific">Sphingosinicella soli</name>
    <dbReference type="NCBI Taxonomy" id="333708"/>
    <lineage>
        <taxon>Bacteria</taxon>
        <taxon>Pseudomonadati</taxon>
        <taxon>Pseudomonadota</taxon>
        <taxon>Alphaproteobacteria</taxon>
        <taxon>Sphingomonadales</taxon>
        <taxon>Sphingosinicellaceae</taxon>
        <taxon>Sphingosinicella</taxon>
    </lineage>
</organism>
<feature type="coiled-coil region" evidence="1">
    <location>
        <begin position="418"/>
        <end position="445"/>
    </location>
</feature>
<keyword evidence="4" id="KW-1185">Reference proteome</keyword>
<keyword evidence="1" id="KW-0175">Coiled coil</keyword>
<dbReference type="AlphaFoldDB" id="A0A7W7AZP6"/>
<evidence type="ECO:0000313" key="3">
    <source>
        <dbReference type="EMBL" id="MBB4631302.1"/>
    </source>
</evidence>
<dbReference type="InterPro" id="IPR027417">
    <property type="entry name" value="P-loop_NTPase"/>
</dbReference>
<reference evidence="3 4" key="1">
    <citation type="submission" date="2020-08" db="EMBL/GenBank/DDBJ databases">
        <title>Genomic Encyclopedia of Type Strains, Phase IV (KMG-IV): sequencing the most valuable type-strain genomes for metagenomic binning, comparative biology and taxonomic classification.</title>
        <authorList>
            <person name="Goeker M."/>
        </authorList>
    </citation>
    <scope>NUCLEOTIDE SEQUENCE [LARGE SCALE GENOMIC DNA]</scope>
    <source>
        <strain evidence="3 4">DSM 17328</strain>
    </source>
</reference>
<dbReference type="RefSeq" id="WP_184065744.1">
    <property type="nucleotide sequence ID" value="NZ_JACHNZ010000007.1"/>
</dbReference>
<feature type="domain" description="Helicase HerA-like C-terminal" evidence="2">
    <location>
        <begin position="11"/>
        <end position="517"/>
    </location>
</feature>
<evidence type="ECO:0000256" key="1">
    <source>
        <dbReference type="SAM" id="Coils"/>
    </source>
</evidence>
<dbReference type="EMBL" id="JACHNZ010000007">
    <property type="protein sequence ID" value="MBB4631302.1"/>
    <property type="molecule type" value="Genomic_DNA"/>
</dbReference>
<name>A0A7W7AZP6_9SPHN</name>
<accession>A0A7W7AZP6</accession>
<proteinExistence type="predicted"/>
<dbReference type="InterPro" id="IPR033186">
    <property type="entry name" value="HerA_C"/>
</dbReference>
<gene>
    <name evidence="3" type="ORF">GGQ98_000909</name>
</gene>
<dbReference type="InterPro" id="IPR051162">
    <property type="entry name" value="T4SS_component"/>
</dbReference>
<dbReference type="Gene3D" id="3.40.50.300">
    <property type="entry name" value="P-loop containing nucleotide triphosphate hydrolases"/>
    <property type="match status" value="2"/>
</dbReference>
<dbReference type="CDD" id="cd01127">
    <property type="entry name" value="TrwB_TraG_TraD_VirD4"/>
    <property type="match status" value="1"/>
</dbReference>
<protein>
    <recommendedName>
        <fullName evidence="2">Helicase HerA-like C-terminal domain-containing protein</fullName>
    </recommendedName>
</protein>
<comment type="caution">
    <text evidence="3">The sequence shown here is derived from an EMBL/GenBank/DDBJ whole genome shotgun (WGS) entry which is preliminary data.</text>
</comment>
<dbReference type="Pfam" id="PF05872">
    <property type="entry name" value="HerA_C"/>
    <property type="match status" value="1"/>
</dbReference>